<dbReference type="GO" id="GO:0016787">
    <property type="term" value="F:hydrolase activity"/>
    <property type="evidence" value="ECO:0007669"/>
    <property type="project" value="UniProtKB-KW"/>
</dbReference>
<evidence type="ECO:0000313" key="10">
    <source>
        <dbReference type="EMBL" id="QHT75693.1"/>
    </source>
</evidence>
<comment type="catalytic activity">
    <reaction evidence="2">
        <text>3',3',3'-cAAG + H2O = G[3'-5']pA[3'-5']pAp[3'] + H(+)</text>
        <dbReference type="Rhea" id="RHEA:72863"/>
        <dbReference type="ChEBI" id="CHEBI:15377"/>
        <dbReference type="ChEBI" id="CHEBI:15378"/>
        <dbReference type="ChEBI" id="CHEBI:143810"/>
        <dbReference type="ChEBI" id="CHEBI:192532"/>
    </reaction>
    <physiologicalReaction direction="left-to-right" evidence="2">
        <dbReference type="Rhea" id="RHEA:72864"/>
    </physiologicalReaction>
</comment>
<dbReference type="AlphaFoldDB" id="A0A6C0H6Q5"/>
<comment type="similarity">
    <text evidence="6">Belongs to the anti-CBASS protein Acb1 family.</text>
</comment>
<comment type="catalytic activity">
    <reaction evidence="5">
        <text>3',3'-cGAMP + H2O = G[3'-5']pAp[3'] + H(+)</text>
        <dbReference type="Rhea" id="RHEA:72831"/>
        <dbReference type="ChEBI" id="CHEBI:15377"/>
        <dbReference type="ChEBI" id="CHEBI:15378"/>
        <dbReference type="ChEBI" id="CHEBI:71501"/>
        <dbReference type="ChEBI" id="CHEBI:192497"/>
    </reaction>
    <physiologicalReaction direction="left-to-right" evidence="5">
        <dbReference type="Rhea" id="RHEA:72832"/>
    </physiologicalReaction>
</comment>
<dbReference type="Pfam" id="PF23474">
    <property type="entry name" value="Acb1"/>
    <property type="match status" value="1"/>
</dbReference>
<comment type="catalytic activity">
    <reaction evidence="4">
        <text>3',3',3'-cAAG + H2O = A[3'-5']pG[3'-5']pAp[3'] + H(+)</text>
        <dbReference type="Rhea" id="RHEA:72867"/>
        <dbReference type="ChEBI" id="CHEBI:15377"/>
        <dbReference type="ChEBI" id="CHEBI:15378"/>
        <dbReference type="ChEBI" id="CHEBI:143810"/>
        <dbReference type="ChEBI" id="CHEBI:192533"/>
    </reaction>
    <physiologicalReaction direction="left-to-right" evidence="4">
        <dbReference type="Rhea" id="RHEA:72868"/>
    </physiologicalReaction>
</comment>
<dbReference type="InterPro" id="IPR056175">
    <property type="entry name" value="Acb1-like_C"/>
</dbReference>
<reference evidence="10" key="1">
    <citation type="journal article" date="2020" name="Nature">
        <title>Giant virus diversity and host interactions through global metagenomics.</title>
        <authorList>
            <person name="Schulz F."/>
            <person name="Roux S."/>
            <person name="Paez-Espino D."/>
            <person name="Jungbluth S."/>
            <person name="Walsh D.A."/>
            <person name="Denef V.J."/>
            <person name="McMahon K.D."/>
            <person name="Konstantinidis K.T."/>
            <person name="Eloe-Fadrosh E.A."/>
            <person name="Kyrpides N.C."/>
            <person name="Woyke T."/>
        </authorList>
    </citation>
    <scope>NUCLEOTIDE SEQUENCE</scope>
    <source>
        <strain evidence="10">GVMAG-M-3300023179-71</strain>
    </source>
</reference>
<proteinExistence type="inferred from homology"/>
<evidence type="ECO:0000256" key="5">
    <source>
        <dbReference type="ARBA" id="ARBA00034283"/>
    </source>
</evidence>
<comment type="catalytic activity">
    <reaction evidence="3">
        <text>3',3',3'-c-tri-AMP + H2O = A[3'-5']pA[3'-5']pAp[3'] + H(+)</text>
        <dbReference type="Rhea" id="RHEA:72859"/>
        <dbReference type="ChEBI" id="CHEBI:15377"/>
        <dbReference type="ChEBI" id="CHEBI:15378"/>
        <dbReference type="ChEBI" id="CHEBI:192523"/>
        <dbReference type="ChEBI" id="CHEBI:192530"/>
    </reaction>
    <physiologicalReaction direction="left-to-right" evidence="3">
        <dbReference type="Rhea" id="RHEA:72860"/>
    </physiologicalReaction>
</comment>
<organism evidence="10">
    <name type="scientific">viral metagenome</name>
    <dbReference type="NCBI Taxonomy" id="1070528"/>
    <lineage>
        <taxon>unclassified sequences</taxon>
        <taxon>metagenomes</taxon>
        <taxon>organismal metagenomes</taxon>
    </lineage>
</organism>
<name>A0A6C0H6Q5_9ZZZZ</name>
<evidence type="ECO:0000256" key="2">
    <source>
        <dbReference type="ARBA" id="ARBA00034233"/>
    </source>
</evidence>
<evidence type="ECO:0000256" key="1">
    <source>
        <dbReference type="ARBA" id="ARBA00022801"/>
    </source>
</evidence>
<dbReference type="EMBL" id="MN739881">
    <property type="protein sequence ID" value="QHT75693.1"/>
    <property type="molecule type" value="Genomic_DNA"/>
</dbReference>
<evidence type="ECO:0000256" key="6">
    <source>
        <dbReference type="ARBA" id="ARBA00034316"/>
    </source>
</evidence>
<sequence>MSGTYISCDLTDISQNDLENYCKENNINNHVNKFHTTIYSSLTNNTIFVPNNKNYIGIFSHFNIFSMKNGQNCLVMVIDCPDIIKRHQELIIEPDKIKYMHHITLQYNINDKNINYPKFTKNIYFQKEKKEIFIK</sequence>
<evidence type="ECO:0000256" key="8">
    <source>
        <dbReference type="ARBA" id="ARBA00048123"/>
    </source>
</evidence>
<evidence type="ECO:0000259" key="9">
    <source>
        <dbReference type="Pfam" id="PF23474"/>
    </source>
</evidence>
<evidence type="ECO:0000256" key="4">
    <source>
        <dbReference type="ARBA" id="ARBA00034244"/>
    </source>
</evidence>
<evidence type="ECO:0000256" key="3">
    <source>
        <dbReference type="ARBA" id="ARBA00034240"/>
    </source>
</evidence>
<feature type="domain" description="Anti-CBASS protein Acb1-like C-terminal" evidence="9">
    <location>
        <begin position="3"/>
        <end position="131"/>
    </location>
</feature>
<keyword evidence="1" id="KW-0378">Hydrolase</keyword>
<evidence type="ECO:0000256" key="7">
    <source>
        <dbReference type="ARBA" id="ARBA00034343"/>
    </source>
</evidence>
<comment type="catalytic activity">
    <reaction evidence="8">
        <text>3',3'-cUAMP + H2O = U[3'-5']pAp[3'] + H(+)</text>
        <dbReference type="Rhea" id="RHEA:72835"/>
        <dbReference type="ChEBI" id="CHEBI:15377"/>
        <dbReference type="ChEBI" id="CHEBI:15378"/>
        <dbReference type="ChEBI" id="CHEBI:143809"/>
        <dbReference type="ChEBI" id="CHEBI:192498"/>
    </reaction>
    <physiologicalReaction direction="left-to-right" evidence="8">
        <dbReference type="Rhea" id="RHEA:72836"/>
    </physiologicalReaction>
</comment>
<accession>A0A6C0H6Q5</accession>
<protein>
    <recommendedName>
        <fullName evidence="7">Anti-CBASS protein Acb1</fullName>
    </recommendedName>
</protein>